<dbReference type="PANTHER" id="PTHR42718">
    <property type="entry name" value="MAJOR FACILITATOR SUPERFAMILY MULTIDRUG TRANSPORTER MFSC"/>
    <property type="match status" value="1"/>
</dbReference>
<evidence type="ECO:0000256" key="3">
    <source>
        <dbReference type="ARBA" id="ARBA00022692"/>
    </source>
</evidence>
<sequence length="199" mass="19909">MSAGAFFLLTLYLQQARGHSPWATGLLLLPMTLAIMPASVLAGRCTGRFGPRRPLLIGYLLTGASIAALAAMSTNVDYLPIGALFVACGIGQGLAIVPAPAAVLQVVARERSGVGSAMVSAARQIGTALGFAVLGTILNAHLHATRSGPHAFAAGVRTSLLVGGGAILVAAAALALLPRWSGRAAASAQYAKPSASAGS</sequence>
<keyword evidence="9" id="KW-1185">Reference proteome</keyword>
<evidence type="ECO:0000256" key="4">
    <source>
        <dbReference type="ARBA" id="ARBA00022989"/>
    </source>
</evidence>
<dbReference type="SUPFAM" id="SSF103473">
    <property type="entry name" value="MFS general substrate transporter"/>
    <property type="match status" value="1"/>
</dbReference>
<feature type="transmembrane region" description="Helical" evidence="6">
    <location>
        <begin position="28"/>
        <end position="47"/>
    </location>
</feature>
<comment type="subcellular location">
    <subcellularLocation>
        <location evidence="1">Cell membrane</location>
        <topology evidence="1">Multi-pass membrane protein</topology>
    </subcellularLocation>
</comment>
<dbReference type="Proteomes" id="UP000614996">
    <property type="component" value="Unassembled WGS sequence"/>
</dbReference>
<dbReference type="GO" id="GO:0022857">
    <property type="term" value="F:transmembrane transporter activity"/>
    <property type="evidence" value="ECO:0007669"/>
    <property type="project" value="InterPro"/>
</dbReference>
<dbReference type="InterPro" id="IPR036259">
    <property type="entry name" value="MFS_trans_sf"/>
</dbReference>
<feature type="transmembrane region" description="Helical" evidence="6">
    <location>
        <begin position="125"/>
        <end position="144"/>
    </location>
</feature>
<dbReference type="RefSeq" id="WP_207123005.1">
    <property type="nucleotide sequence ID" value="NZ_BOPO01000006.1"/>
</dbReference>
<keyword evidence="4 6" id="KW-1133">Transmembrane helix</keyword>
<keyword evidence="3 6" id="KW-0812">Transmembrane</keyword>
<keyword evidence="2" id="KW-0813">Transport</keyword>
<proteinExistence type="predicted"/>
<dbReference type="GO" id="GO:0005886">
    <property type="term" value="C:plasma membrane"/>
    <property type="evidence" value="ECO:0007669"/>
    <property type="project" value="UniProtKB-SubCell"/>
</dbReference>
<reference evidence="9" key="1">
    <citation type="journal article" date="2021" name="Int. J. Syst. Evol. Microbiol.">
        <title>Actinocatenispora comari sp. nov., an endophytic actinomycete isolated from aerial parts of Comarum salesowianum.</title>
        <authorList>
            <person name="Oyunbileg N."/>
            <person name="Iizaka Y."/>
            <person name="Hamada M."/>
            <person name="Davaapurev B.O."/>
            <person name="Fukumoto A."/>
            <person name="Tsetseg B."/>
            <person name="Kato F."/>
            <person name="Tamura T."/>
            <person name="Batkhuu J."/>
            <person name="Anzai Y."/>
        </authorList>
    </citation>
    <scope>NUCLEOTIDE SEQUENCE [LARGE SCALE GENOMIC DNA]</scope>
    <source>
        <strain evidence="9">NUM-2625</strain>
    </source>
</reference>
<dbReference type="InterPro" id="IPR020846">
    <property type="entry name" value="MFS_dom"/>
</dbReference>
<name>A0A8J4AA56_9ACTN</name>
<evidence type="ECO:0000256" key="1">
    <source>
        <dbReference type="ARBA" id="ARBA00004651"/>
    </source>
</evidence>
<dbReference type="AlphaFoldDB" id="A0A8J4AA56"/>
<feature type="transmembrane region" description="Helical" evidence="6">
    <location>
        <begin position="78"/>
        <end position="104"/>
    </location>
</feature>
<accession>A0A8J4AA56</accession>
<dbReference type="Gene3D" id="1.20.1250.20">
    <property type="entry name" value="MFS general substrate transporter like domains"/>
    <property type="match status" value="1"/>
</dbReference>
<comment type="caution">
    <text evidence="8">The sequence shown here is derived from an EMBL/GenBank/DDBJ whole genome shotgun (WGS) entry which is preliminary data.</text>
</comment>
<evidence type="ECO:0000256" key="5">
    <source>
        <dbReference type="ARBA" id="ARBA00023136"/>
    </source>
</evidence>
<protein>
    <recommendedName>
        <fullName evidence="7">Major facilitator superfamily (MFS) profile domain-containing protein</fullName>
    </recommendedName>
</protein>
<dbReference type="PANTHER" id="PTHR42718:SF9">
    <property type="entry name" value="MAJOR FACILITATOR SUPERFAMILY MULTIDRUG TRANSPORTER MFSC"/>
    <property type="match status" value="1"/>
</dbReference>
<dbReference type="Pfam" id="PF07690">
    <property type="entry name" value="MFS_1"/>
    <property type="match status" value="1"/>
</dbReference>
<evidence type="ECO:0000313" key="8">
    <source>
        <dbReference type="EMBL" id="GIL25382.1"/>
    </source>
</evidence>
<feature type="transmembrane region" description="Helical" evidence="6">
    <location>
        <begin position="156"/>
        <end position="177"/>
    </location>
</feature>
<evidence type="ECO:0000256" key="2">
    <source>
        <dbReference type="ARBA" id="ARBA00022448"/>
    </source>
</evidence>
<feature type="domain" description="Major facilitator superfamily (MFS) profile" evidence="7">
    <location>
        <begin position="1"/>
        <end position="199"/>
    </location>
</feature>
<keyword evidence="5 6" id="KW-0472">Membrane</keyword>
<dbReference type="EMBL" id="BOPO01000006">
    <property type="protein sequence ID" value="GIL25382.1"/>
    <property type="molecule type" value="Genomic_DNA"/>
</dbReference>
<dbReference type="InterPro" id="IPR011701">
    <property type="entry name" value="MFS"/>
</dbReference>
<feature type="transmembrane region" description="Helical" evidence="6">
    <location>
        <begin position="54"/>
        <end position="72"/>
    </location>
</feature>
<evidence type="ECO:0000256" key="6">
    <source>
        <dbReference type="SAM" id="Phobius"/>
    </source>
</evidence>
<evidence type="ECO:0000259" key="7">
    <source>
        <dbReference type="PROSITE" id="PS50850"/>
    </source>
</evidence>
<evidence type="ECO:0000313" key="9">
    <source>
        <dbReference type="Proteomes" id="UP000614996"/>
    </source>
</evidence>
<organism evidence="8 9">
    <name type="scientific">Actinocatenispora comari</name>
    <dbReference type="NCBI Taxonomy" id="2807577"/>
    <lineage>
        <taxon>Bacteria</taxon>
        <taxon>Bacillati</taxon>
        <taxon>Actinomycetota</taxon>
        <taxon>Actinomycetes</taxon>
        <taxon>Micromonosporales</taxon>
        <taxon>Micromonosporaceae</taxon>
        <taxon>Actinocatenispora</taxon>
    </lineage>
</organism>
<gene>
    <name evidence="8" type="ORF">NUM_06370</name>
</gene>
<dbReference type="PROSITE" id="PS50850">
    <property type="entry name" value="MFS"/>
    <property type="match status" value="1"/>
</dbReference>